<dbReference type="Gene3D" id="3.30.420.10">
    <property type="entry name" value="Ribonuclease H-like superfamily/Ribonuclease H"/>
    <property type="match status" value="1"/>
</dbReference>
<dbReference type="Pfam" id="PF22936">
    <property type="entry name" value="Pol_BBD"/>
    <property type="match status" value="1"/>
</dbReference>
<feature type="domain" description="Integrase catalytic" evidence="5">
    <location>
        <begin position="128"/>
        <end position="252"/>
    </location>
</feature>
<dbReference type="GO" id="GO:0046872">
    <property type="term" value="F:metal ion binding"/>
    <property type="evidence" value="ECO:0007669"/>
    <property type="project" value="UniProtKB-KW"/>
</dbReference>
<dbReference type="PROSITE" id="PS50994">
    <property type="entry name" value="INTEGRASE"/>
    <property type="match status" value="1"/>
</dbReference>
<dbReference type="InterPro" id="IPR054722">
    <property type="entry name" value="PolX-like_BBD"/>
</dbReference>
<evidence type="ECO:0000256" key="1">
    <source>
        <dbReference type="ARBA" id="ARBA00022670"/>
    </source>
</evidence>
<evidence type="ECO:0000256" key="2">
    <source>
        <dbReference type="ARBA" id="ARBA00022723"/>
    </source>
</evidence>
<keyword evidence="1" id="KW-0645">Protease</keyword>
<gene>
    <name evidence="6" type="primary">RE2_514</name>
    <name evidence="6" type="ORF">CK203_061619</name>
</gene>
<dbReference type="Pfam" id="PF07727">
    <property type="entry name" value="RVT_2"/>
    <property type="match status" value="1"/>
</dbReference>
<name>A0A438FRL1_VITVI</name>
<dbReference type="AlphaFoldDB" id="A0A438FRL1"/>
<evidence type="ECO:0000313" key="6">
    <source>
        <dbReference type="EMBL" id="RVW62585.1"/>
    </source>
</evidence>
<dbReference type="InterPro" id="IPR039537">
    <property type="entry name" value="Retrotran_Ty1/copia-like"/>
</dbReference>
<sequence>MGFQGNNSTKLWYVDSGASNHMTNNPTALCHVRPYAGQSSIQTANGNSLPIAAIDDASFKLTDVFLAPQLFTNLISVGQLVDLSMVWHRRLGHPNTQILSHVLNSDLPSNKDRSSLSLECDSCKLGKSKTLPFPLHASRASHCFDLIHSNVWGPSSVSSLEKFKYYVTFIDDHSIFTWVYFLRSKSEVFRTFTEFLVYVDNQFSTSIKTLRTNSGGEYLSTEFQAFLASKDIIHQRSCPSTPQQNGVAECKNCHLLDVQFSDLHPVGSRFQLGIVYARRSRPQSLSVAHPISDPTTLQIQSVAAPPAPLPLLLHCPILIFPHAAKHDCWRQAMQEEIAALEANHTWDIEPCPPTIVLLGCKWVYSVKIRSDGSLDHYKARLVALGNNQEYGVNYEETFAPVAKMTTVCTILALAASSDWSLHQMDVKNVFLHGDLKEYIYMKPPPGLFPSPTSHVCRASITLPYFFGNQTWLKTHLSESFHMKDLGSLTYFLSLEVHHSPSGISLNQHKYASDHRMSNFVMMIGFDRSLSVTFLVLIPKKKGVDNLKDFRPICLVGGLYKLLTKVLANRLKKVVGKMVSKLQNAFVEGRQFLDAILMAIEDGGFILGFKVGGKGGGAMSRLKINLEKSEMIPMGEVDNLEYLGCEIGCKVRKLPSYLGLPLRASYKYAAVWDGVEEQFHKRLLLWKRQHLSKGRRLTLLRSTLASLLIYFMSMFTILRIKEIEKQWDFSNTKISFETGGMGADFWEQCGEGENWNFHFVRNLNDWELDVIERFLSKLQGQTMKRKEEDRVVWKEDCKGVFSIRGLYSLLGTNYATLSFKDNMELMDSFEVSFFTWEAC</sequence>
<dbReference type="InterPro" id="IPR043502">
    <property type="entry name" value="DNA/RNA_pol_sf"/>
</dbReference>
<protein>
    <submittedName>
        <fullName evidence="6">Retrovirus-related Pol polyprotein from transposon RE2</fullName>
    </submittedName>
</protein>
<dbReference type="GO" id="GO:0015074">
    <property type="term" value="P:DNA integration"/>
    <property type="evidence" value="ECO:0007669"/>
    <property type="project" value="InterPro"/>
</dbReference>
<dbReference type="GO" id="GO:0003676">
    <property type="term" value="F:nucleic acid binding"/>
    <property type="evidence" value="ECO:0007669"/>
    <property type="project" value="InterPro"/>
</dbReference>
<evidence type="ECO:0000256" key="4">
    <source>
        <dbReference type="ARBA" id="ARBA00022801"/>
    </source>
</evidence>
<reference evidence="6 7" key="1">
    <citation type="journal article" date="2018" name="PLoS Genet.">
        <title>Population sequencing reveals clonal diversity and ancestral inbreeding in the grapevine cultivar Chardonnay.</title>
        <authorList>
            <person name="Roach M.J."/>
            <person name="Johnson D.L."/>
            <person name="Bohlmann J."/>
            <person name="van Vuuren H.J."/>
            <person name="Jones S.J."/>
            <person name="Pretorius I.S."/>
            <person name="Schmidt S.A."/>
            <person name="Borneman A.R."/>
        </authorList>
    </citation>
    <scope>NUCLEOTIDE SEQUENCE [LARGE SCALE GENOMIC DNA]</scope>
    <source>
        <strain evidence="7">cv. Chardonnay</strain>
        <tissue evidence="6">Leaf</tissue>
    </source>
</reference>
<dbReference type="SUPFAM" id="SSF56672">
    <property type="entry name" value="DNA/RNA polymerases"/>
    <property type="match status" value="1"/>
</dbReference>
<dbReference type="InterPro" id="IPR001584">
    <property type="entry name" value="Integrase_cat-core"/>
</dbReference>
<dbReference type="GO" id="GO:0004190">
    <property type="term" value="F:aspartic-type endopeptidase activity"/>
    <property type="evidence" value="ECO:0007669"/>
    <property type="project" value="UniProtKB-KW"/>
</dbReference>
<organism evidence="6 7">
    <name type="scientific">Vitis vinifera</name>
    <name type="common">Grape</name>
    <dbReference type="NCBI Taxonomy" id="29760"/>
    <lineage>
        <taxon>Eukaryota</taxon>
        <taxon>Viridiplantae</taxon>
        <taxon>Streptophyta</taxon>
        <taxon>Embryophyta</taxon>
        <taxon>Tracheophyta</taxon>
        <taxon>Spermatophyta</taxon>
        <taxon>Magnoliopsida</taxon>
        <taxon>eudicotyledons</taxon>
        <taxon>Gunneridae</taxon>
        <taxon>Pentapetalae</taxon>
        <taxon>rosids</taxon>
        <taxon>Vitales</taxon>
        <taxon>Vitaceae</taxon>
        <taxon>Viteae</taxon>
        <taxon>Vitis</taxon>
    </lineage>
</organism>
<evidence type="ECO:0000259" key="5">
    <source>
        <dbReference type="PROSITE" id="PS50994"/>
    </source>
</evidence>
<dbReference type="InterPro" id="IPR036397">
    <property type="entry name" value="RNaseH_sf"/>
</dbReference>
<keyword evidence="4" id="KW-0378">Hydrolase</keyword>
<keyword evidence="3" id="KW-0064">Aspartyl protease</keyword>
<proteinExistence type="predicted"/>
<dbReference type="InterPro" id="IPR012337">
    <property type="entry name" value="RNaseH-like_sf"/>
</dbReference>
<dbReference type="SUPFAM" id="SSF53098">
    <property type="entry name" value="Ribonuclease H-like"/>
    <property type="match status" value="1"/>
</dbReference>
<evidence type="ECO:0000313" key="7">
    <source>
        <dbReference type="Proteomes" id="UP000288805"/>
    </source>
</evidence>
<comment type="caution">
    <text evidence="6">The sequence shown here is derived from an EMBL/GenBank/DDBJ whole genome shotgun (WGS) entry which is preliminary data.</text>
</comment>
<dbReference type="GO" id="GO:0006508">
    <property type="term" value="P:proteolysis"/>
    <property type="evidence" value="ECO:0007669"/>
    <property type="project" value="UniProtKB-KW"/>
</dbReference>
<accession>A0A438FRL1</accession>
<dbReference type="Proteomes" id="UP000288805">
    <property type="component" value="Unassembled WGS sequence"/>
</dbReference>
<evidence type="ECO:0000256" key="3">
    <source>
        <dbReference type="ARBA" id="ARBA00022750"/>
    </source>
</evidence>
<dbReference type="PANTHER" id="PTHR42648">
    <property type="entry name" value="TRANSPOSASE, PUTATIVE-RELATED"/>
    <property type="match status" value="1"/>
</dbReference>
<dbReference type="PANTHER" id="PTHR42648:SF28">
    <property type="entry name" value="TRANSPOSON-ENCODED PROTEIN WITH RIBONUCLEASE H-LIKE AND RETROVIRUS ZINC FINGER-LIKE DOMAINS"/>
    <property type="match status" value="1"/>
</dbReference>
<dbReference type="EMBL" id="QGNW01000767">
    <property type="protein sequence ID" value="RVW62585.1"/>
    <property type="molecule type" value="Genomic_DNA"/>
</dbReference>
<keyword evidence="2" id="KW-0479">Metal-binding</keyword>
<dbReference type="InterPro" id="IPR013103">
    <property type="entry name" value="RVT_2"/>
</dbReference>